<evidence type="ECO:0000313" key="3">
    <source>
        <dbReference type="EMBL" id="PRQ23574.1"/>
    </source>
</evidence>
<accession>A0A2P6PNS4</accession>
<protein>
    <submittedName>
        <fullName evidence="3">Putative thioredoxin-like protein</fullName>
    </submittedName>
</protein>
<dbReference type="SUPFAM" id="SSF52833">
    <property type="entry name" value="Thioredoxin-like"/>
    <property type="match status" value="1"/>
</dbReference>
<dbReference type="GO" id="GO:0045454">
    <property type="term" value="P:cell redox homeostasis"/>
    <property type="evidence" value="ECO:0007669"/>
    <property type="project" value="TreeGrafter"/>
</dbReference>
<sequence>MHEKYDWKSVENFGGGGEYVPQICQLAEQIPDAIFLSVNFEELNAMCHGLHIHVIPFFRFYRGAEGRVCSFGCTIAAKFKDALAKYGTEG</sequence>
<proteinExistence type="inferred from homology"/>
<dbReference type="STRING" id="74649.A0A2P6PNS4"/>
<dbReference type="Proteomes" id="UP000238479">
    <property type="component" value="Chromosome 6"/>
</dbReference>
<dbReference type="OrthoDB" id="2121326at2759"/>
<dbReference type="GO" id="GO:0009507">
    <property type="term" value="C:chloroplast"/>
    <property type="evidence" value="ECO:0007669"/>
    <property type="project" value="TreeGrafter"/>
</dbReference>
<dbReference type="AlphaFoldDB" id="A0A2P6PNS4"/>
<dbReference type="InterPro" id="IPR036249">
    <property type="entry name" value="Thioredoxin-like_sf"/>
</dbReference>
<evidence type="ECO:0000256" key="1">
    <source>
        <dbReference type="ARBA" id="ARBA00008987"/>
    </source>
</evidence>
<dbReference type="PANTHER" id="PTHR43601">
    <property type="entry name" value="THIOREDOXIN, MITOCHONDRIAL"/>
    <property type="match status" value="1"/>
</dbReference>
<comment type="caution">
    <text evidence="3">The sequence shown here is derived from an EMBL/GenBank/DDBJ whole genome shotgun (WGS) entry which is preliminary data.</text>
</comment>
<organism evidence="3 4">
    <name type="scientific">Rosa chinensis</name>
    <name type="common">China rose</name>
    <dbReference type="NCBI Taxonomy" id="74649"/>
    <lineage>
        <taxon>Eukaryota</taxon>
        <taxon>Viridiplantae</taxon>
        <taxon>Streptophyta</taxon>
        <taxon>Embryophyta</taxon>
        <taxon>Tracheophyta</taxon>
        <taxon>Spermatophyta</taxon>
        <taxon>Magnoliopsida</taxon>
        <taxon>eudicotyledons</taxon>
        <taxon>Gunneridae</taxon>
        <taxon>Pentapetalae</taxon>
        <taxon>rosids</taxon>
        <taxon>fabids</taxon>
        <taxon>Rosales</taxon>
        <taxon>Rosaceae</taxon>
        <taxon>Rosoideae</taxon>
        <taxon>Rosoideae incertae sedis</taxon>
        <taxon>Rosa</taxon>
    </lineage>
</organism>
<dbReference type="Gramene" id="PRQ23574">
    <property type="protein sequence ID" value="PRQ23574"/>
    <property type="gene ID" value="RchiOBHm_Chr6g0262861"/>
</dbReference>
<keyword evidence="2" id="KW-0676">Redox-active center</keyword>
<dbReference type="PANTHER" id="PTHR43601:SF17">
    <property type="entry name" value="THIOREDOXIN-LIKE 1-2, CHLOROPLASTIC"/>
    <property type="match status" value="1"/>
</dbReference>
<reference evidence="3 4" key="1">
    <citation type="journal article" date="2018" name="Nat. Genet.">
        <title>The Rosa genome provides new insights in the design of modern roses.</title>
        <authorList>
            <person name="Bendahmane M."/>
        </authorList>
    </citation>
    <scope>NUCLEOTIDE SEQUENCE [LARGE SCALE GENOMIC DNA]</scope>
    <source>
        <strain evidence="4">cv. Old Blush</strain>
    </source>
</reference>
<dbReference type="EMBL" id="PDCK01000044">
    <property type="protein sequence ID" value="PRQ23574.1"/>
    <property type="molecule type" value="Genomic_DNA"/>
</dbReference>
<gene>
    <name evidence="3" type="ORF">RchiOBHm_Chr6g0262861</name>
</gene>
<name>A0A2P6PNS4_ROSCH</name>
<evidence type="ECO:0000313" key="4">
    <source>
        <dbReference type="Proteomes" id="UP000238479"/>
    </source>
</evidence>
<comment type="similarity">
    <text evidence="1">Belongs to the thioredoxin family.</text>
</comment>
<keyword evidence="4" id="KW-1185">Reference proteome</keyword>
<evidence type="ECO:0000256" key="2">
    <source>
        <dbReference type="ARBA" id="ARBA00023284"/>
    </source>
</evidence>